<accession>A0A0H3HGD0</accession>
<feature type="domain" description="Cupin type-2" evidence="1">
    <location>
        <begin position="33"/>
        <end position="96"/>
    </location>
</feature>
<name>A0A0H3HGD0_KLEM8</name>
<dbReference type="InterPro" id="IPR011051">
    <property type="entry name" value="RmlC_Cupin_sf"/>
</dbReference>
<protein>
    <submittedName>
        <fullName evidence="2">Cupin domain protein</fullName>
    </submittedName>
</protein>
<dbReference type="EMBL" id="CP003218">
    <property type="protein sequence ID" value="AEX05575.1"/>
    <property type="molecule type" value="Genomic_DNA"/>
</dbReference>
<evidence type="ECO:0000259" key="1">
    <source>
        <dbReference type="Pfam" id="PF07883"/>
    </source>
</evidence>
<evidence type="ECO:0000313" key="2">
    <source>
        <dbReference type="EMBL" id="AEX05575.1"/>
    </source>
</evidence>
<dbReference type="Pfam" id="PF07883">
    <property type="entry name" value="Cupin_2"/>
    <property type="match status" value="1"/>
</dbReference>
<dbReference type="RefSeq" id="WP_014229150.1">
    <property type="nucleotide sequence ID" value="NC_016612.1"/>
</dbReference>
<dbReference type="PANTHER" id="PTHR36114">
    <property type="entry name" value="16.7 KDA PROTEIN IN WHIE LOCUS"/>
    <property type="match status" value="1"/>
</dbReference>
<dbReference type="CDD" id="cd02226">
    <property type="entry name" value="cupin_YdbB-like"/>
    <property type="match status" value="1"/>
</dbReference>
<dbReference type="Gene3D" id="2.60.120.10">
    <property type="entry name" value="Jelly Rolls"/>
    <property type="match status" value="1"/>
</dbReference>
<reference evidence="2 3" key="1">
    <citation type="journal article" date="2012" name="J. Bacteriol.">
        <title>Complete genome sequence of Klebsiella oxytoca KCTC 1686, used in production of 2,3-butanediol.</title>
        <authorList>
            <person name="Shin S.H."/>
            <person name="Kim S."/>
            <person name="Kim J.Y."/>
            <person name="Lee S."/>
            <person name="Um Y."/>
            <person name="Oh M.K."/>
            <person name="Kim Y.R."/>
            <person name="Lee J."/>
            <person name="Yang K.S."/>
        </authorList>
    </citation>
    <scope>NUCLEOTIDE SEQUENCE [LARGE SCALE GENOMIC DNA]</scope>
    <source>
        <strain evidence="3">ATCC 8724 / DSM 4798 / JCM 20051 / NBRC 3318 / NRRL B-199 / KCTC 1686</strain>
    </source>
</reference>
<dbReference type="AlphaFoldDB" id="A0A0H3HGD0"/>
<dbReference type="SUPFAM" id="SSF51182">
    <property type="entry name" value="RmlC-like cupins"/>
    <property type="match status" value="1"/>
</dbReference>
<dbReference type="KEGG" id="kox:KOX_19265"/>
<organism evidence="2 3">
    <name type="scientific">Klebsiella michiganensis (strain ATCC 8724 / DSM 4798 / JCM 20051 / NBRC 3318 / NRRL B-199 / KCTC 1686 / BUCSAV 143 / CCM 1901)</name>
    <dbReference type="NCBI Taxonomy" id="1006551"/>
    <lineage>
        <taxon>Bacteria</taxon>
        <taxon>Pseudomonadati</taxon>
        <taxon>Pseudomonadota</taxon>
        <taxon>Gammaproteobacteria</taxon>
        <taxon>Enterobacterales</taxon>
        <taxon>Enterobacteriaceae</taxon>
        <taxon>Klebsiella/Raoultella group</taxon>
        <taxon>Klebsiella</taxon>
    </lineage>
</organism>
<dbReference type="Proteomes" id="UP000007843">
    <property type="component" value="Chromosome"/>
</dbReference>
<dbReference type="HOGENOM" id="CLU_131430_1_0_6"/>
<dbReference type="InterPro" id="IPR052044">
    <property type="entry name" value="PKS_Associated_Protein"/>
</dbReference>
<proteinExistence type="predicted"/>
<gene>
    <name evidence="2" type="ordered locus">KOX_19265</name>
</gene>
<evidence type="ECO:0000313" key="3">
    <source>
        <dbReference type="Proteomes" id="UP000007843"/>
    </source>
</evidence>
<dbReference type="PANTHER" id="PTHR36114:SF1">
    <property type="entry name" value="16.7 KDA PROTEIN IN WHIE LOCUS"/>
    <property type="match status" value="1"/>
</dbReference>
<dbReference type="InterPro" id="IPR014710">
    <property type="entry name" value="RmlC-like_jellyroll"/>
</dbReference>
<sequence length="120" mass="13679">MHKVNLKESFALFSECWSPKIVGEINNEYVKLAKLAGKFDWHHHEHEDELFLVISGRLRMGLRTGDIVLEAGEFIIVPKGTEHCPEALTEECCVVLLEPKTTLNTGNIVNERTVHELDRL</sequence>
<dbReference type="InterPro" id="IPR013096">
    <property type="entry name" value="Cupin_2"/>
</dbReference>